<geneLocation type="plasmid" evidence="2 3">
    <name>pLPU83d</name>
</geneLocation>
<dbReference type="HOGENOM" id="CLU_2143850_0_0_5"/>
<accession>W6RQX9</accession>
<organism evidence="2 3">
    <name type="scientific">Rhizobium favelukesii</name>
    <dbReference type="NCBI Taxonomy" id="348824"/>
    <lineage>
        <taxon>Bacteria</taxon>
        <taxon>Pseudomonadati</taxon>
        <taxon>Pseudomonadota</taxon>
        <taxon>Alphaproteobacteria</taxon>
        <taxon>Hyphomicrobiales</taxon>
        <taxon>Rhizobiaceae</taxon>
        <taxon>Rhizobium/Agrobacterium group</taxon>
        <taxon>Rhizobium</taxon>
    </lineage>
</organism>
<dbReference type="Proteomes" id="UP000019443">
    <property type="component" value="Plasmid pLPU83d"/>
</dbReference>
<keyword evidence="3" id="KW-1185">Reference proteome</keyword>
<protein>
    <submittedName>
        <fullName evidence="2">Uncharacterized protein</fullName>
    </submittedName>
</protein>
<evidence type="ECO:0000313" key="2">
    <source>
        <dbReference type="EMBL" id="CDM63119.1"/>
    </source>
</evidence>
<sequence length="112" mass="12301">MSFMITMSQKELHRLEVIQKIRDERRRASPAAEPRIHAAKRKLRPRPSMSDGKFGRSTASFHRSGRPVHHILLAARQTTAAAGNDVVGEAERDGAGGIEAGDLLFGQANIEC</sequence>
<evidence type="ECO:0000256" key="1">
    <source>
        <dbReference type="SAM" id="MobiDB-lite"/>
    </source>
</evidence>
<dbReference type="AlphaFoldDB" id="W6RQX9"/>
<evidence type="ECO:0000313" key="3">
    <source>
        <dbReference type="Proteomes" id="UP000019443"/>
    </source>
</evidence>
<reference evidence="2" key="1">
    <citation type="submission" date="2013-11" db="EMBL/GenBank/DDBJ databases">
        <title>Draft genome sequence of the broad-host-range Rhizobium sp. LPU83 strain, a member of the low-genetic diversity Oregon-like Rhizobium sp. group.</title>
        <authorList>
            <person name="Wibberg D."/>
            <person name="Puehler A."/>
            <person name="Schlueter A."/>
        </authorList>
    </citation>
    <scope>NUCLEOTIDE SEQUENCE [LARGE SCALE GENOMIC DNA]</scope>
    <source>
        <strain evidence="2">LPU83</strain>
        <plasmid evidence="2">pLPU83d</plasmid>
    </source>
</reference>
<proteinExistence type="predicted"/>
<name>W6RQX9_9HYPH</name>
<dbReference type="KEGG" id="rhl:LPU83_pLPU83d_1749"/>
<gene>
    <name evidence="2" type="ORF">LPU83_pLPU83d_1749</name>
</gene>
<keyword evidence="2" id="KW-0614">Plasmid</keyword>
<dbReference type="EMBL" id="HG916855">
    <property type="protein sequence ID" value="CDM63119.1"/>
    <property type="molecule type" value="Genomic_DNA"/>
</dbReference>
<feature type="region of interest" description="Disordered" evidence="1">
    <location>
        <begin position="23"/>
        <end position="61"/>
    </location>
</feature>